<evidence type="ECO:0000313" key="3">
    <source>
        <dbReference type="EMBL" id="CAD5321352.1"/>
    </source>
</evidence>
<dbReference type="PANTHER" id="PTHR10353">
    <property type="entry name" value="GLYCOSYL HYDROLASE"/>
    <property type="match status" value="1"/>
</dbReference>
<dbReference type="Pfam" id="PF00232">
    <property type="entry name" value="Glyco_hydro_1"/>
    <property type="match status" value="2"/>
</dbReference>
<evidence type="ECO:0000256" key="1">
    <source>
        <dbReference type="ARBA" id="ARBA00010838"/>
    </source>
</evidence>
<sequence>MQNADVAVDFYHRYKDDIKLIEELNVDAFRFSISWARLIPTVGRCSKWVNSRCQAGDSAIEPYIVSHHLLLSHAAAVQEFRNCNKTLQDGKIGIVISPWWLEPYDSTSSADKEAVERGLPLELEWHLNPVIYGDYPETMKKHVGNRLPAFTPEQSKMLINSSDFIGVNYYSIHFTAHLPHIDPTRPRFRTDHHFEKKLINRSNHETGPGDDRGKIHSHPEGLRRVLNYIKDKYNNPIVYVKENGIDHYDDGTKSRETILKDTFRISYHQDHLKQVHKAIIEDGCDVRGYYVWSLFDNFEWEHGYNSRFGMYYVDFKNNLQRYPKDSVNWFKKFLSRPVVRSEETEDEKVCNVSRKEENINKALDVSEGFKTSVDSIVNLIKNGSRIEEEDDEEERDFCAFKNHNDQLGFFLKLQNSLGF</sequence>
<dbReference type="GO" id="GO:0005975">
    <property type="term" value="P:carbohydrate metabolic process"/>
    <property type="evidence" value="ECO:0007669"/>
    <property type="project" value="InterPro"/>
</dbReference>
<reference evidence="3 4" key="1">
    <citation type="submission" date="2020-09" db="EMBL/GenBank/DDBJ databases">
        <authorList>
            <person name="Ashkenazy H."/>
        </authorList>
    </citation>
    <scope>NUCLEOTIDE SEQUENCE [LARGE SCALE GENOMIC DNA]</scope>
    <source>
        <strain evidence="4">cv. Cdm-0</strain>
    </source>
</reference>
<dbReference type="GO" id="GO:0004553">
    <property type="term" value="F:hydrolase activity, hydrolyzing O-glycosyl compounds"/>
    <property type="evidence" value="ECO:0007669"/>
    <property type="project" value="InterPro"/>
</dbReference>
<dbReference type="Proteomes" id="UP000516314">
    <property type="component" value="Chromosome 2"/>
</dbReference>
<dbReference type="SUPFAM" id="SSF51445">
    <property type="entry name" value="(Trans)glycosidases"/>
    <property type="match status" value="1"/>
</dbReference>
<name>A0A7G2EKD2_ARATH</name>
<proteinExistence type="inferred from homology"/>
<protein>
    <submittedName>
        <fullName evidence="3">(thale cress) hypothetical protein</fullName>
    </submittedName>
</protein>
<evidence type="ECO:0000256" key="2">
    <source>
        <dbReference type="RuleBase" id="RU003690"/>
    </source>
</evidence>
<dbReference type="PANTHER" id="PTHR10353:SF176">
    <property type="entry name" value="BETA-GLUCOSIDASE 29"/>
    <property type="match status" value="1"/>
</dbReference>
<organism evidence="3 4">
    <name type="scientific">Arabidopsis thaliana</name>
    <name type="common">Mouse-ear cress</name>
    <dbReference type="NCBI Taxonomy" id="3702"/>
    <lineage>
        <taxon>Eukaryota</taxon>
        <taxon>Viridiplantae</taxon>
        <taxon>Streptophyta</taxon>
        <taxon>Embryophyta</taxon>
        <taxon>Tracheophyta</taxon>
        <taxon>Spermatophyta</taxon>
        <taxon>Magnoliopsida</taxon>
        <taxon>eudicotyledons</taxon>
        <taxon>Gunneridae</taxon>
        <taxon>Pentapetalae</taxon>
        <taxon>rosids</taxon>
        <taxon>malvids</taxon>
        <taxon>Brassicales</taxon>
        <taxon>Brassicaceae</taxon>
        <taxon>Camelineae</taxon>
        <taxon>Arabidopsis</taxon>
    </lineage>
</organism>
<dbReference type="Gene3D" id="3.20.20.80">
    <property type="entry name" value="Glycosidases"/>
    <property type="match status" value="2"/>
</dbReference>
<comment type="similarity">
    <text evidence="1 2">Belongs to the glycosyl hydrolase 1 family.</text>
</comment>
<dbReference type="EMBL" id="LR881467">
    <property type="protein sequence ID" value="CAD5321352.1"/>
    <property type="molecule type" value="Genomic_DNA"/>
</dbReference>
<evidence type="ECO:0000313" key="4">
    <source>
        <dbReference type="Proteomes" id="UP000516314"/>
    </source>
</evidence>
<dbReference type="AlphaFoldDB" id="A0A7G2EKD2"/>
<dbReference type="InterPro" id="IPR001360">
    <property type="entry name" value="Glyco_hydro_1"/>
</dbReference>
<accession>A0A7G2EKD2</accession>
<dbReference type="PRINTS" id="PR00131">
    <property type="entry name" value="GLHYDRLASE1"/>
</dbReference>
<dbReference type="InterPro" id="IPR017853">
    <property type="entry name" value="GH"/>
</dbReference>
<gene>
    <name evidence="3" type="ORF">AT9943_LOCUS9425</name>
</gene>